<dbReference type="Pfam" id="PF15985">
    <property type="entry name" value="KH_6"/>
    <property type="match status" value="1"/>
</dbReference>
<dbReference type="InterPro" id="IPR012340">
    <property type="entry name" value="NA-bd_OB-fold"/>
</dbReference>
<dbReference type="Pfam" id="PF14382">
    <property type="entry name" value="ECR1_N"/>
    <property type="match status" value="1"/>
</dbReference>
<keyword evidence="9" id="KW-0539">Nucleus</keyword>
<evidence type="ECO:0000256" key="8">
    <source>
        <dbReference type="ARBA" id="ARBA00022884"/>
    </source>
</evidence>
<evidence type="ECO:0000256" key="6">
    <source>
        <dbReference type="ARBA" id="ARBA00022553"/>
    </source>
</evidence>
<dbReference type="GO" id="GO:0000177">
    <property type="term" value="C:cytoplasmic exosome (RNase complex)"/>
    <property type="evidence" value="ECO:0007669"/>
    <property type="project" value="TreeGrafter"/>
</dbReference>
<keyword evidence="4" id="KW-0963">Cytoplasm</keyword>
<dbReference type="Gene3D" id="2.40.50.140">
    <property type="entry name" value="Nucleic acid-binding proteins"/>
    <property type="match status" value="1"/>
</dbReference>
<organism evidence="18 19">
    <name type="scientific">Stylophora pistillata</name>
    <name type="common">Smooth cauliflower coral</name>
    <dbReference type="NCBI Taxonomy" id="50429"/>
    <lineage>
        <taxon>Eukaryota</taxon>
        <taxon>Metazoa</taxon>
        <taxon>Cnidaria</taxon>
        <taxon>Anthozoa</taxon>
        <taxon>Hexacorallia</taxon>
        <taxon>Scleractinia</taxon>
        <taxon>Astrocoeniina</taxon>
        <taxon>Pocilloporidae</taxon>
        <taxon>Stylophora</taxon>
    </lineage>
</organism>
<dbReference type="SUPFAM" id="SSF110324">
    <property type="entry name" value="Ribosomal L27 protein-like"/>
    <property type="match status" value="1"/>
</dbReference>
<dbReference type="CDD" id="cd05789">
    <property type="entry name" value="S1_Rrp4"/>
    <property type="match status" value="1"/>
</dbReference>
<dbReference type="GO" id="GO:0071051">
    <property type="term" value="P:poly(A)-dependent snoRNA 3'-end processing"/>
    <property type="evidence" value="ECO:0007669"/>
    <property type="project" value="TreeGrafter"/>
</dbReference>
<dbReference type="Proteomes" id="UP000225706">
    <property type="component" value="Unassembled WGS sequence"/>
</dbReference>
<evidence type="ECO:0000259" key="16">
    <source>
        <dbReference type="Pfam" id="PF15985"/>
    </source>
</evidence>
<dbReference type="InterPro" id="IPR036612">
    <property type="entry name" value="KH_dom_type_1_sf"/>
</dbReference>
<evidence type="ECO:0000313" key="19">
    <source>
        <dbReference type="Proteomes" id="UP000225706"/>
    </source>
</evidence>
<evidence type="ECO:0000256" key="7">
    <source>
        <dbReference type="ARBA" id="ARBA00022835"/>
    </source>
</evidence>
<evidence type="ECO:0000313" key="18">
    <source>
        <dbReference type="EMBL" id="PFX23938.1"/>
    </source>
</evidence>
<keyword evidence="7" id="KW-0271">Exosome</keyword>
<evidence type="ECO:0000256" key="12">
    <source>
        <dbReference type="ARBA" id="ARBA00071123"/>
    </source>
</evidence>
<dbReference type="GO" id="GO:0071035">
    <property type="term" value="P:nuclear polyadenylation-dependent rRNA catabolic process"/>
    <property type="evidence" value="ECO:0007669"/>
    <property type="project" value="TreeGrafter"/>
</dbReference>
<dbReference type="GO" id="GO:0034475">
    <property type="term" value="P:U4 snRNA 3'-end processing"/>
    <property type="evidence" value="ECO:0007669"/>
    <property type="project" value="TreeGrafter"/>
</dbReference>
<dbReference type="FunFam" id="2.40.50.100:FF:000022">
    <property type="entry name" value="Exosome complex component RRP4"/>
    <property type="match status" value="1"/>
</dbReference>
<name>A0A2B4S5V0_STYPI</name>
<dbReference type="PANTHER" id="PTHR21321">
    <property type="entry name" value="PNAS-3 RELATED"/>
    <property type="match status" value="1"/>
</dbReference>
<evidence type="ECO:0000256" key="11">
    <source>
        <dbReference type="ARBA" id="ARBA00063049"/>
    </source>
</evidence>
<dbReference type="EMBL" id="LSMT01000191">
    <property type="protein sequence ID" value="PFX23938.1"/>
    <property type="molecule type" value="Genomic_DNA"/>
</dbReference>
<protein>
    <recommendedName>
        <fullName evidence="12">Exosome complex component RRP4</fullName>
    </recommendedName>
    <alternativeName>
        <fullName evidence="13">Exosome component 2</fullName>
    </alternativeName>
    <alternativeName>
        <fullName evidence="10">Ribosomal RNA-processing protein 4</fullName>
    </alternativeName>
</protein>
<evidence type="ECO:0000259" key="17">
    <source>
        <dbReference type="Pfam" id="PF21266"/>
    </source>
</evidence>
<dbReference type="Pfam" id="PF21266">
    <property type="entry name" value="S1_RRP4"/>
    <property type="match status" value="1"/>
</dbReference>
<dbReference type="PANTHER" id="PTHR21321:SF4">
    <property type="entry name" value="EXOSOME COMPLEX COMPONENT RRP4"/>
    <property type="match status" value="1"/>
</dbReference>
<dbReference type="GO" id="GO:0071034">
    <property type="term" value="P:CUT catabolic process"/>
    <property type="evidence" value="ECO:0007669"/>
    <property type="project" value="TreeGrafter"/>
</dbReference>
<keyword evidence="8" id="KW-0694">RNA-binding</keyword>
<proteinExistence type="inferred from homology"/>
<comment type="subunit">
    <text evidence="11">Component of the RNA exosome core complex (Exo-9), composed of EXOSC1, EXOSC2, EXOSC3, EXOSC4, EXOSC5, EXOSC6, EXOSC7, EXOSC8 and EXOSC9; within the complex interacts with EXOSC4 and EXOSC7. The catalytically inactive RNA exosome core complex (Exo-9) associates with the catalytic subunit EXOSC10/RRP6. Exo-9 may associate with DIS3 to form the nucleolar exosome complex, or DIS3L to form the cytoplasmic exosome complex. Exo-9 is formed by a hexameric base ring consisting of the heterodimers EXOSC4-EXOSC9, EXOSC5-EXOSC8 and EXOSC6-EXOSC7, and a cap ring consisting of EXOSC1, EXOSC2 and EXOSC3. The RNA exosome complex associates with cofactors C1D/RRP47, MPHOSPH6/MPP6 and MTREX/MTR4. Interacts with GTPBP1. Interacts with ZFP36L1 (via N-terminus).</text>
</comment>
<evidence type="ECO:0000256" key="3">
    <source>
        <dbReference type="ARBA" id="ARBA00009155"/>
    </source>
</evidence>
<dbReference type="InterPro" id="IPR004088">
    <property type="entry name" value="KH_dom_type_1"/>
</dbReference>
<keyword evidence="5" id="KW-0698">rRNA processing</keyword>
<evidence type="ECO:0000259" key="15">
    <source>
        <dbReference type="Pfam" id="PF14382"/>
    </source>
</evidence>
<dbReference type="InterPro" id="IPR025721">
    <property type="entry name" value="Exosome_cplx_N_dom"/>
</dbReference>
<dbReference type="GO" id="GO:0000176">
    <property type="term" value="C:nuclear exosome (RNase complex)"/>
    <property type="evidence" value="ECO:0007669"/>
    <property type="project" value="TreeGrafter"/>
</dbReference>
<dbReference type="InterPro" id="IPR048565">
    <property type="entry name" value="S1_RRP4"/>
</dbReference>
<dbReference type="InterPro" id="IPR026699">
    <property type="entry name" value="Exosome_RNA_bind1/RRP40/RRP4"/>
</dbReference>
<comment type="similarity">
    <text evidence="3">Belongs to the RRP4 family.</text>
</comment>
<evidence type="ECO:0000256" key="4">
    <source>
        <dbReference type="ARBA" id="ARBA00022490"/>
    </source>
</evidence>
<keyword evidence="6" id="KW-0597">Phosphoprotein</keyword>
<evidence type="ECO:0000256" key="13">
    <source>
        <dbReference type="ARBA" id="ARBA00083627"/>
    </source>
</evidence>
<evidence type="ECO:0000256" key="14">
    <source>
        <dbReference type="SAM" id="MobiDB-lite"/>
    </source>
</evidence>
<dbReference type="OrthoDB" id="1650at2759"/>
<dbReference type="AlphaFoldDB" id="A0A2B4S5V0"/>
<dbReference type="STRING" id="50429.A0A2B4S5V0"/>
<keyword evidence="19" id="KW-1185">Reference proteome</keyword>
<accession>A0A2B4S5V0</accession>
<dbReference type="SUPFAM" id="SSF54791">
    <property type="entry name" value="Eukaryotic type KH-domain (KH-domain type I)"/>
    <property type="match status" value="1"/>
</dbReference>
<comment type="caution">
    <text evidence="18">The sequence shown here is derived from an EMBL/GenBank/DDBJ whole genome shotgun (WGS) entry which is preliminary data.</text>
</comment>
<dbReference type="SUPFAM" id="SSF50249">
    <property type="entry name" value="Nucleic acid-binding proteins"/>
    <property type="match status" value="1"/>
</dbReference>
<dbReference type="GO" id="GO:0005730">
    <property type="term" value="C:nucleolus"/>
    <property type="evidence" value="ECO:0007669"/>
    <property type="project" value="UniProtKB-SubCell"/>
</dbReference>
<feature type="domain" description="Exosome complex component N-terminal" evidence="15">
    <location>
        <begin position="25"/>
        <end position="62"/>
    </location>
</feature>
<dbReference type="Gene3D" id="2.40.50.100">
    <property type="match status" value="1"/>
</dbReference>
<feature type="region of interest" description="Disordered" evidence="14">
    <location>
        <begin position="1"/>
        <end position="24"/>
    </location>
</feature>
<dbReference type="GO" id="GO:0000467">
    <property type="term" value="P:exonucleolytic trimming to generate mature 3'-end of 5.8S rRNA from tricistronic rRNA transcript (SSU-rRNA, 5.8S rRNA, LSU-rRNA)"/>
    <property type="evidence" value="ECO:0007669"/>
    <property type="project" value="TreeGrafter"/>
</dbReference>
<dbReference type="CDD" id="cd22525">
    <property type="entry name" value="KH-I_Rrp4_eukar"/>
    <property type="match status" value="1"/>
</dbReference>
<evidence type="ECO:0000256" key="10">
    <source>
        <dbReference type="ARBA" id="ARBA00032383"/>
    </source>
</evidence>
<reference evidence="19" key="1">
    <citation type="journal article" date="2017" name="bioRxiv">
        <title>Comparative analysis of the genomes of Stylophora pistillata and Acropora digitifera provides evidence for extensive differences between species of corals.</title>
        <authorList>
            <person name="Voolstra C.R."/>
            <person name="Li Y."/>
            <person name="Liew Y.J."/>
            <person name="Baumgarten S."/>
            <person name="Zoccola D."/>
            <person name="Flot J.-F."/>
            <person name="Tambutte S."/>
            <person name="Allemand D."/>
            <person name="Aranda M."/>
        </authorList>
    </citation>
    <scope>NUCLEOTIDE SEQUENCE [LARGE SCALE GENOMIC DNA]</scope>
</reference>
<dbReference type="FunFam" id="2.40.50.140:FF:000038">
    <property type="entry name" value="Exosome complex component RRP4"/>
    <property type="match status" value="1"/>
</dbReference>
<dbReference type="GO" id="GO:0071038">
    <property type="term" value="P:TRAMP-dependent tRNA surveillance pathway"/>
    <property type="evidence" value="ECO:0007669"/>
    <property type="project" value="TreeGrafter"/>
</dbReference>
<evidence type="ECO:0000256" key="2">
    <source>
        <dbReference type="ARBA" id="ARBA00004604"/>
    </source>
</evidence>
<feature type="domain" description="RRP4 S1" evidence="17">
    <location>
        <begin position="74"/>
        <end position="146"/>
    </location>
</feature>
<evidence type="ECO:0000256" key="9">
    <source>
        <dbReference type="ARBA" id="ARBA00023242"/>
    </source>
</evidence>
<evidence type="ECO:0000256" key="1">
    <source>
        <dbReference type="ARBA" id="ARBA00004496"/>
    </source>
</evidence>
<sequence>MSVDARLPKKGKRIPASAGSEPRHIVSPGDVITEDTGYMRGHGTYADGDKLIASVAGIVERVNKLICVRPFKTRYNGEVGDVVVGRITEVGQKRWKVETFSRLDSVLLLSSVNLPGGELRRRSAEDELMMRHFLAEGDLISAEVQSVYSDGSLSLHTRSLKYGKLKEGTLVQVPPSLVKRCKTHFLNLPCGATVIVGNNGYVWISPLENEEATPSDGLANSLENETNAPRQIQHSDRETIARLRNCVLTLTDHGVMLFNTSLQYAYDASLKYSVKELLKPEIQEEIVDNVRLLLMQEI</sequence>
<dbReference type="GO" id="GO:0003723">
    <property type="term" value="F:RNA binding"/>
    <property type="evidence" value="ECO:0007669"/>
    <property type="project" value="UniProtKB-KW"/>
</dbReference>
<feature type="domain" description="K Homology" evidence="16">
    <location>
        <begin position="168"/>
        <end position="206"/>
    </location>
</feature>
<gene>
    <name evidence="18" type="primary">Exosc2</name>
    <name evidence="18" type="ORF">AWC38_SpisGene11491</name>
</gene>
<comment type="subcellular location">
    <subcellularLocation>
        <location evidence="1">Cytoplasm</location>
    </subcellularLocation>
    <subcellularLocation>
        <location evidence="2">Nucleus</location>
        <location evidence="2">Nucleolus</location>
    </subcellularLocation>
</comment>
<evidence type="ECO:0000256" key="5">
    <source>
        <dbReference type="ARBA" id="ARBA00022552"/>
    </source>
</evidence>